<reference evidence="5" key="1">
    <citation type="journal article" date="2020" name="J Insects Food Feed">
        <title>The yellow mealworm (Tenebrio molitor) genome: a resource for the emerging insects as food and feed industry.</title>
        <authorList>
            <person name="Eriksson T."/>
            <person name="Andere A."/>
            <person name="Kelstrup H."/>
            <person name="Emery V."/>
            <person name="Picard C."/>
        </authorList>
    </citation>
    <scope>NUCLEOTIDE SEQUENCE</scope>
    <source>
        <strain evidence="5">Stoneville</strain>
        <tissue evidence="5">Whole head</tissue>
    </source>
</reference>
<dbReference type="InterPro" id="IPR055471">
    <property type="entry name" value="DUF7043"/>
</dbReference>
<dbReference type="PANTHER" id="PTHR22255">
    <property type="entry name" value="LP06548P"/>
    <property type="match status" value="1"/>
</dbReference>
<evidence type="ECO:0000259" key="4">
    <source>
        <dbReference type="Pfam" id="PF23071"/>
    </source>
</evidence>
<dbReference type="AlphaFoldDB" id="A0A8J6LAH1"/>
<feature type="domain" description="DUF7043" evidence="3">
    <location>
        <begin position="252"/>
        <end position="393"/>
    </location>
</feature>
<dbReference type="Proteomes" id="UP000719412">
    <property type="component" value="Unassembled WGS sequence"/>
</dbReference>
<dbReference type="EMBL" id="JABDTM020023874">
    <property type="protein sequence ID" value="KAH0814824.1"/>
    <property type="molecule type" value="Genomic_DNA"/>
</dbReference>
<sequence length="606" mass="68256">MLFHKRAHSPGGCEFKKSWIGRWFLSGVQNPLFINATHIETKGECYEEQGDKYLVYDKSEDCYRCLAIHEQHQSVLQYKETFCESKASLQDVCYGITGDAPLYSMFRKHPEAKPVACPFKSAPFTFSYNRGTGDCNNPPSKAESCTDDSRLVLKYQACPDVPSTESNVEELVCLATWKEGSTRYLIGRISQGNRRSLVSDEDQYRCFIYQRNTENNKSVYNIAQSGDATCNGLQNAFEGSKTMKLTTVDNHHNRCKFPLWITDHHTWLSLDHHKTYKFSQRNATLKVLDDETPKPNKVHQHFAFGFQEFGFESQDQRRQNSEMRLVCHMILQSHEHKKVQIVAHITAGCDSGYVCMVFYKRDSNVIELQQSEKYFENPDEACANFNPTTTPYTTLITTALHTKKCPQLGRYTLFNPDRSGERRKRSQTEGDGAPNQPSTDCHSHNYEALAVGCGGSHGIEFRSTCAQQSTSGKCEERTGQVNISLLAEYSCHGSWEENGISYVIASPVARKSTDVLRYCFIYTLSNQPETTVIEGSLGKKVEPPVLRLSGVSESCHRNIIPGVTGNWAFNFTSNGTCAVDNENSCSIAIPTFLIVLSSLLATLAIR</sequence>
<dbReference type="GO" id="GO:0061909">
    <property type="term" value="P:autophagosome-lysosome fusion"/>
    <property type="evidence" value="ECO:0007669"/>
    <property type="project" value="TreeGrafter"/>
</dbReference>
<reference evidence="5" key="2">
    <citation type="submission" date="2021-08" db="EMBL/GenBank/DDBJ databases">
        <authorList>
            <person name="Eriksson T."/>
        </authorList>
    </citation>
    <scope>NUCLEOTIDE SEQUENCE</scope>
    <source>
        <strain evidence="5">Stoneville</strain>
        <tissue evidence="5">Whole head</tissue>
    </source>
</reference>
<feature type="region of interest" description="Disordered" evidence="1">
    <location>
        <begin position="412"/>
        <end position="441"/>
    </location>
</feature>
<evidence type="ECO:0000256" key="1">
    <source>
        <dbReference type="SAM" id="MobiDB-lite"/>
    </source>
</evidence>
<comment type="caution">
    <text evidence="5">The sequence shown here is derived from an EMBL/GenBank/DDBJ whole genome shotgun (WGS) entry which is preliminary data.</text>
</comment>
<organism evidence="5 6">
    <name type="scientific">Tenebrio molitor</name>
    <name type="common">Yellow mealworm beetle</name>
    <dbReference type="NCBI Taxonomy" id="7067"/>
    <lineage>
        <taxon>Eukaryota</taxon>
        <taxon>Metazoa</taxon>
        <taxon>Ecdysozoa</taxon>
        <taxon>Arthropoda</taxon>
        <taxon>Hexapoda</taxon>
        <taxon>Insecta</taxon>
        <taxon>Pterygota</taxon>
        <taxon>Neoptera</taxon>
        <taxon>Endopterygota</taxon>
        <taxon>Coleoptera</taxon>
        <taxon>Polyphaga</taxon>
        <taxon>Cucujiformia</taxon>
        <taxon>Tenebrionidae</taxon>
        <taxon>Tenebrio</taxon>
    </lineage>
</organism>
<dbReference type="Pfam" id="PF23069">
    <property type="entry name" value="DUF7042"/>
    <property type="match status" value="1"/>
</dbReference>
<dbReference type="InterPro" id="IPR055472">
    <property type="entry name" value="DUF7044"/>
</dbReference>
<feature type="domain" description="DUF7044" evidence="4">
    <location>
        <begin position="12"/>
        <end position="93"/>
    </location>
</feature>
<gene>
    <name evidence="5" type="ORF">GEV33_007965</name>
</gene>
<evidence type="ECO:0000259" key="2">
    <source>
        <dbReference type="Pfam" id="PF23069"/>
    </source>
</evidence>
<name>A0A8J6LAH1_TENMO</name>
<evidence type="ECO:0000259" key="3">
    <source>
        <dbReference type="Pfam" id="PF23070"/>
    </source>
</evidence>
<dbReference type="InterPro" id="IPR055470">
    <property type="entry name" value="DUF7042"/>
</dbReference>
<dbReference type="Pfam" id="PF23071">
    <property type="entry name" value="DUF7044"/>
    <property type="match status" value="1"/>
</dbReference>
<dbReference type="PANTHER" id="PTHR22255:SF9">
    <property type="entry name" value="LP06548P"/>
    <property type="match status" value="1"/>
</dbReference>
<proteinExistence type="predicted"/>
<evidence type="ECO:0000313" key="5">
    <source>
        <dbReference type="EMBL" id="KAH0814824.1"/>
    </source>
</evidence>
<evidence type="ECO:0000313" key="6">
    <source>
        <dbReference type="Proteomes" id="UP000719412"/>
    </source>
</evidence>
<protein>
    <submittedName>
        <fullName evidence="5">Uncharacterized protein</fullName>
    </submittedName>
</protein>
<feature type="domain" description="DUF7042" evidence="2">
    <location>
        <begin position="113"/>
        <end position="246"/>
    </location>
</feature>
<keyword evidence="6" id="KW-1185">Reference proteome</keyword>
<accession>A0A8J6LAH1</accession>
<dbReference type="Pfam" id="PF23070">
    <property type="entry name" value="DUF7043"/>
    <property type="match status" value="1"/>
</dbReference>